<dbReference type="Gene3D" id="3.40.720.10">
    <property type="entry name" value="Alkaline Phosphatase, subunit A"/>
    <property type="match status" value="1"/>
</dbReference>
<comment type="caution">
    <text evidence="5">The sequence shown here is derived from an EMBL/GenBank/DDBJ whole genome shotgun (WGS) entry which is preliminary data.</text>
</comment>
<dbReference type="CDD" id="cd16016">
    <property type="entry name" value="AP-SPAP"/>
    <property type="match status" value="1"/>
</dbReference>
<dbReference type="InterPro" id="IPR026263">
    <property type="entry name" value="Alkaline_phosphatase_prok"/>
</dbReference>
<gene>
    <name evidence="5" type="ORF">EIZ48_19040</name>
</gene>
<sequence>MNIPRIPMLVLAGLLAVPCYATVPATKNMTEACKATGSAPKLVLQITVDGLRADLIERYKKNFGDSGFRYLMEQGAYYTNAHYQHGNTETIVGHVSLATGAPPSVHGMVGNVWYDRQLERLVYNVEDADYAMLTANAGVNQSTEIDPTQKAAKQDGRSPAPILSTTFSDELAVASNGESKLFSVSVKDRGAISLAGHSGKAFWFSKAQSEFVTSNYYYDQYPAWVNQWNAQNHPARYSKQQWQLSLPAENYTLKEGDPSYKVDLAGFRRSFPHPYGPASYKYFSTMLTLSPAGDELTADFASALIDKEQLGKGKFTDYLAVSFSANDYVIHMYGPASLEAEDNLIRLDKTLARLFKHVDSHIGLENTLIVLSADHGVPEAAPTVNALGYRNAGYFDKSTIVNNDLKKRLQEEFGLPENVVRLYAQPYIYLDHQLIKDKGIELADVQAAVAEEMTKIKGIAYAVTSRDIETNRIPDSHLMTLVKNNYHPQRSGDVYLVFAPRTYINDMDGLTIASTHGSPWRYDTHVPVIFAGYNIEPNKVAREITPYDIAPTLSNKLGITQPSGTTGTVLKEVAGSSK</sequence>
<organism evidence="5 6">
    <name type="scientific">Photobacterium alginatilyticum</name>
    <dbReference type="NCBI Taxonomy" id="1775171"/>
    <lineage>
        <taxon>Bacteria</taxon>
        <taxon>Pseudomonadati</taxon>
        <taxon>Pseudomonadota</taxon>
        <taxon>Gammaproteobacteria</taxon>
        <taxon>Vibrionales</taxon>
        <taxon>Vibrionaceae</taxon>
        <taxon>Photobacterium</taxon>
    </lineage>
</organism>
<evidence type="ECO:0000256" key="4">
    <source>
        <dbReference type="SAM" id="SignalP"/>
    </source>
</evidence>
<keyword evidence="1" id="KW-0597">Phosphoprotein</keyword>
<dbReference type="Gene3D" id="3.30.1360.150">
    <property type="match status" value="1"/>
</dbReference>
<dbReference type="PIRSF" id="PIRSF031924">
    <property type="entry name" value="Pi-irrepressible_AP"/>
    <property type="match status" value="1"/>
</dbReference>
<dbReference type="InterPro" id="IPR002591">
    <property type="entry name" value="Phosphodiest/P_Trfase"/>
</dbReference>
<reference evidence="5 6" key="1">
    <citation type="journal article" date="2017" name="Int. J. Syst. Evol. Microbiol.">
        <title>Photobacterium alginatilyticum sp. nov., a marine bacterium isolated from bottom seawater.</title>
        <authorList>
            <person name="Wang X."/>
            <person name="Wang Y."/>
            <person name="Yang X."/>
            <person name="Sun H."/>
            <person name="Li B."/>
            <person name="Zhang X.H."/>
        </authorList>
    </citation>
    <scope>NUCLEOTIDE SEQUENCE [LARGE SCALE GENOMIC DNA]</scope>
    <source>
        <strain evidence="5 6">P03D4</strain>
    </source>
</reference>
<feature type="signal peptide" evidence="4">
    <location>
        <begin position="1"/>
        <end position="21"/>
    </location>
</feature>
<dbReference type="SUPFAM" id="SSF53649">
    <property type="entry name" value="Alkaline phosphatase-like"/>
    <property type="match status" value="1"/>
</dbReference>
<keyword evidence="3 4" id="KW-0732">Signal</keyword>
<evidence type="ECO:0000313" key="6">
    <source>
        <dbReference type="Proteomes" id="UP000738517"/>
    </source>
</evidence>
<dbReference type="Proteomes" id="UP000738517">
    <property type="component" value="Unassembled WGS sequence"/>
</dbReference>
<dbReference type="Pfam" id="PF01663">
    <property type="entry name" value="Phosphodiest"/>
    <property type="match status" value="1"/>
</dbReference>
<evidence type="ECO:0000256" key="1">
    <source>
        <dbReference type="ARBA" id="ARBA00022553"/>
    </source>
</evidence>
<dbReference type="PANTHER" id="PTHR10151">
    <property type="entry name" value="ECTONUCLEOTIDE PYROPHOSPHATASE/PHOSPHODIESTERASE"/>
    <property type="match status" value="1"/>
</dbReference>
<keyword evidence="2" id="KW-0479">Metal-binding</keyword>
<protein>
    <submittedName>
        <fullName evidence="5">Alkaline phosphatase family protein</fullName>
    </submittedName>
</protein>
<evidence type="ECO:0000256" key="3">
    <source>
        <dbReference type="ARBA" id="ARBA00022729"/>
    </source>
</evidence>
<evidence type="ECO:0000313" key="5">
    <source>
        <dbReference type="EMBL" id="NBI54617.1"/>
    </source>
</evidence>
<accession>A0ABW9YM55</accession>
<dbReference type="PANTHER" id="PTHR10151:SF120">
    <property type="entry name" value="BIS(5'-ADENOSYL)-TRIPHOSPHATASE"/>
    <property type="match status" value="1"/>
</dbReference>
<dbReference type="EMBL" id="RSEJ01000022">
    <property type="protein sequence ID" value="NBI54617.1"/>
    <property type="molecule type" value="Genomic_DNA"/>
</dbReference>
<dbReference type="InterPro" id="IPR017850">
    <property type="entry name" value="Alkaline_phosphatase_core_sf"/>
</dbReference>
<proteinExistence type="predicted"/>
<evidence type="ECO:0000256" key="2">
    <source>
        <dbReference type="ARBA" id="ARBA00022723"/>
    </source>
</evidence>
<keyword evidence="6" id="KW-1185">Reference proteome</keyword>
<feature type="chain" id="PRO_5045617564" evidence="4">
    <location>
        <begin position="22"/>
        <end position="578"/>
    </location>
</feature>
<name>A0ABW9YM55_9GAMM</name>